<sequence>MLKFVRSPNLFKYFGQQSRGFTSSFVKLCRYNENYSSSKYERFSSNMFTNETKFPTVTKSIKDYIVRQNLRLGANDSVIIKLSQGRTRKNFIEVTKSFRGQNTGWMWKFVDLPTLDVPEEAYNFVRALDEIIIACDGKKFCEYSNPNEELISLKLFTKFYDIFLNLLRDQEGRIFLEVLQKMENGGMHRQFYIKIDALPWIRKTIAEILREYDDSEKLPPMPIVDFPFSYKRLEKKNKF</sequence>
<proteinExistence type="predicted"/>
<evidence type="ECO:0000313" key="1">
    <source>
        <dbReference type="Proteomes" id="UP000887563"/>
    </source>
</evidence>
<protein>
    <submittedName>
        <fullName evidence="2">Uncharacterized protein</fullName>
    </submittedName>
</protein>
<evidence type="ECO:0000313" key="2">
    <source>
        <dbReference type="WBParaSite" id="Minc3s03110g32816"/>
    </source>
</evidence>
<organism evidence="1 2">
    <name type="scientific">Meloidogyne incognita</name>
    <name type="common">Southern root-knot nematode worm</name>
    <name type="synonym">Oxyuris incognita</name>
    <dbReference type="NCBI Taxonomy" id="6306"/>
    <lineage>
        <taxon>Eukaryota</taxon>
        <taxon>Metazoa</taxon>
        <taxon>Ecdysozoa</taxon>
        <taxon>Nematoda</taxon>
        <taxon>Chromadorea</taxon>
        <taxon>Rhabditida</taxon>
        <taxon>Tylenchina</taxon>
        <taxon>Tylenchomorpha</taxon>
        <taxon>Tylenchoidea</taxon>
        <taxon>Meloidogynidae</taxon>
        <taxon>Meloidogyninae</taxon>
        <taxon>Meloidogyne</taxon>
        <taxon>Meloidogyne incognita group</taxon>
    </lineage>
</organism>
<keyword evidence="1" id="KW-1185">Reference proteome</keyword>
<dbReference type="AlphaFoldDB" id="A0A914MY77"/>
<dbReference type="Proteomes" id="UP000887563">
    <property type="component" value="Unplaced"/>
</dbReference>
<dbReference type="WBParaSite" id="Minc3s03110g32816">
    <property type="protein sequence ID" value="Minc3s03110g32816"/>
    <property type="gene ID" value="Minc3s03110g32816"/>
</dbReference>
<name>A0A914MY77_MELIC</name>
<accession>A0A914MY77</accession>
<reference evidence="2" key="1">
    <citation type="submission" date="2022-11" db="UniProtKB">
        <authorList>
            <consortium name="WormBaseParasite"/>
        </authorList>
    </citation>
    <scope>IDENTIFICATION</scope>
</reference>